<evidence type="ECO:0000256" key="8">
    <source>
        <dbReference type="ARBA" id="ARBA00022967"/>
    </source>
</evidence>
<feature type="transmembrane region" description="Helical" evidence="12">
    <location>
        <begin position="874"/>
        <end position="893"/>
    </location>
</feature>
<feature type="transmembrane region" description="Helical" evidence="12">
    <location>
        <begin position="87"/>
        <end position="103"/>
    </location>
</feature>
<dbReference type="InterPro" id="IPR023299">
    <property type="entry name" value="ATPase_P-typ_cyto_dom_N"/>
</dbReference>
<dbReference type="GO" id="GO:0005524">
    <property type="term" value="F:ATP binding"/>
    <property type="evidence" value="ECO:0007669"/>
    <property type="project" value="UniProtKB-KW"/>
</dbReference>
<keyword evidence="7 12" id="KW-0067">ATP-binding</keyword>
<reference evidence="15" key="1">
    <citation type="submission" date="2017-01" db="EMBL/GenBank/DDBJ databases">
        <authorList>
            <person name="Wang Y."/>
            <person name="White M."/>
            <person name="Kvist S."/>
            <person name="Moncalvo J.-M."/>
        </authorList>
    </citation>
    <scope>NUCLEOTIDE SEQUENCE [LARGE SCALE GENOMIC DNA]</scope>
    <source>
        <strain evidence="15">ID-206-W2</strain>
    </source>
</reference>
<evidence type="ECO:0000256" key="7">
    <source>
        <dbReference type="ARBA" id="ARBA00022840"/>
    </source>
</evidence>
<dbReference type="InterPro" id="IPR059000">
    <property type="entry name" value="ATPase_P-type_domA"/>
</dbReference>
<evidence type="ECO:0000256" key="1">
    <source>
        <dbReference type="ARBA" id="ARBA00004127"/>
    </source>
</evidence>
<dbReference type="Pfam" id="PF00690">
    <property type="entry name" value="Cation_ATPase_N"/>
    <property type="match status" value="1"/>
</dbReference>
<evidence type="ECO:0000313" key="15">
    <source>
        <dbReference type="Proteomes" id="UP000187429"/>
    </source>
</evidence>
<comment type="function">
    <text evidence="12">Catalyzes the hydrolysis of ATP coupled with the transport of calcium.</text>
</comment>
<dbReference type="OrthoDB" id="3352408at2759"/>
<dbReference type="InterPro" id="IPR006068">
    <property type="entry name" value="ATPase_P-typ_cation-transptr_C"/>
</dbReference>
<keyword evidence="9 12" id="KW-1133">Transmembrane helix</keyword>
<dbReference type="SFLD" id="SFLDS00003">
    <property type="entry name" value="Haloacid_Dehalogenase"/>
    <property type="match status" value="1"/>
</dbReference>
<feature type="transmembrane region" description="Helical" evidence="12">
    <location>
        <begin position="781"/>
        <end position="798"/>
    </location>
</feature>
<keyword evidence="15" id="KW-1185">Reference proteome</keyword>
<protein>
    <recommendedName>
        <fullName evidence="12">Calcium-transporting ATPase</fullName>
        <ecNumber evidence="12">7.2.2.10</ecNumber>
    </recommendedName>
</protein>
<evidence type="ECO:0000259" key="13">
    <source>
        <dbReference type="SMART" id="SM00831"/>
    </source>
</evidence>
<keyword evidence="5 12" id="KW-0547">Nucleotide-binding</keyword>
<keyword evidence="8" id="KW-1278">Translocase</keyword>
<dbReference type="SUPFAM" id="SSF81660">
    <property type="entry name" value="Metal cation-transporting ATPase, ATP-binding domain N"/>
    <property type="match status" value="1"/>
</dbReference>
<comment type="subcellular location">
    <subcellularLocation>
        <location evidence="1">Endomembrane system</location>
        <topology evidence="1">Multi-pass membrane protein</topology>
    </subcellularLocation>
    <subcellularLocation>
        <location evidence="12">Membrane</location>
        <topology evidence="12">Multi-pass membrane protein</topology>
    </subcellularLocation>
</comment>
<feature type="transmembrane region" description="Helical" evidence="12">
    <location>
        <begin position="840"/>
        <end position="862"/>
    </location>
</feature>
<dbReference type="InterPro" id="IPR036412">
    <property type="entry name" value="HAD-like_sf"/>
</dbReference>
<dbReference type="PRINTS" id="PR00119">
    <property type="entry name" value="CATATPASE"/>
</dbReference>
<dbReference type="PROSITE" id="PS01229">
    <property type="entry name" value="COF_2"/>
    <property type="match status" value="1"/>
</dbReference>
<dbReference type="InterPro" id="IPR006413">
    <property type="entry name" value="P-type_ATPase_IIA_PMR1"/>
</dbReference>
<dbReference type="Gene3D" id="3.40.50.1000">
    <property type="entry name" value="HAD superfamily/HAD-like"/>
    <property type="match status" value="1"/>
</dbReference>
<dbReference type="SFLD" id="SFLDG00002">
    <property type="entry name" value="C1.7:_P-type_atpase_like"/>
    <property type="match status" value="1"/>
</dbReference>
<dbReference type="PROSITE" id="PS00154">
    <property type="entry name" value="ATPASE_E1_E2"/>
    <property type="match status" value="1"/>
</dbReference>
<dbReference type="InterPro" id="IPR001757">
    <property type="entry name" value="P_typ_ATPase"/>
</dbReference>
<dbReference type="Pfam" id="PF00122">
    <property type="entry name" value="E1-E2_ATPase"/>
    <property type="match status" value="1"/>
</dbReference>
<dbReference type="InterPro" id="IPR044492">
    <property type="entry name" value="P_typ_ATPase_HD_dom"/>
</dbReference>
<dbReference type="SUPFAM" id="SSF81653">
    <property type="entry name" value="Calcium ATPase, transduction domain A"/>
    <property type="match status" value="1"/>
</dbReference>
<dbReference type="PRINTS" id="PR00120">
    <property type="entry name" value="HATPASE"/>
</dbReference>
<dbReference type="AlphaFoldDB" id="A0A1R1Y3N5"/>
<dbReference type="SMART" id="SM00831">
    <property type="entry name" value="Cation_ATPase_N"/>
    <property type="match status" value="1"/>
</dbReference>
<keyword evidence="11 12" id="KW-0472">Membrane</keyword>
<evidence type="ECO:0000313" key="14">
    <source>
        <dbReference type="EMBL" id="OMJ21450.1"/>
    </source>
</evidence>
<evidence type="ECO:0000256" key="4">
    <source>
        <dbReference type="ARBA" id="ARBA00022692"/>
    </source>
</evidence>
<dbReference type="InterPro" id="IPR023298">
    <property type="entry name" value="ATPase_P-typ_TM_dom_sf"/>
</dbReference>
<keyword evidence="4 12" id="KW-0812">Transmembrane</keyword>
<dbReference type="InterPro" id="IPR023214">
    <property type="entry name" value="HAD_sf"/>
</dbReference>
<dbReference type="Proteomes" id="UP000187429">
    <property type="component" value="Unassembled WGS sequence"/>
</dbReference>
<dbReference type="Pfam" id="PF00689">
    <property type="entry name" value="Cation_ATPase_C"/>
    <property type="match status" value="1"/>
</dbReference>
<dbReference type="Gene3D" id="1.20.1110.10">
    <property type="entry name" value="Calcium-transporting ATPase, transmembrane domain"/>
    <property type="match status" value="1"/>
</dbReference>
<feature type="transmembrane region" description="Helical" evidence="12">
    <location>
        <begin position="62"/>
        <end position="81"/>
    </location>
</feature>
<keyword evidence="6 12" id="KW-0106">Calcium</keyword>
<comment type="caution">
    <text evidence="14">The sequence shown here is derived from an EMBL/GenBank/DDBJ whole genome shotgun (WGS) entry which is preliminary data.</text>
</comment>
<dbReference type="SUPFAM" id="SSF81665">
    <property type="entry name" value="Calcium ATPase, transmembrane domain M"/>
    <property type="match status" value="1"/>
</dbReference>
<proteinExistence type="inferred from homology"/>
<name>A0A1R1Y3N5_9FUNG</name>
<dbReference type="Pfam" id="PF13246">
    <property type="entry name" value="Cation_ATPase"/>
    <property type="match status" value="1"/>
</dbReference>
<feature type="domain" description="Cation-transporting P-type ATPase N-terminal" evidence="13">
    <location>
        <begin position="8"/>
        <end position="83"/>
    </location>
</feature>
<evidence type="ECO:0000256" key="12">
    <source>
        <dbReference type="RuleBase" id="RU361146"/>
    </source>
</evidence>
<sequence>MRLETTSDCARYSIEEILNYFKVDPNSGLQSSDARQRSSIYGFNVLESKEEESLFVKFFKGVFMNPMVLLLLGSSVISVLVGNYDDAFSIALAILIVSTVGFVQEYRSEQTLKALSALVPHFCNVIRDNVQTVINVNNLVPGDIVTFMTGDRIPADLRLIEAIHLEIDESNLTGESESRFKTSEIPNQINNQSYQSNLPQTEKSFNEQQNIAFMGTLIRNGNGKGVVCFTGSKTEFGRIHSMLQEIEEPRTPLQTSMDALGAQLSIMSFGVIAVIMLIGLIQGLGWMNMFTISVSLAVAAIPEGLSIVVTVTLAVGVFKMAKRKAICKKLPSVETLGSTSVICVDKTGTLTLNKMEVQYLYTITEGLINVTDDKIHQASSSWSYNQLLKSGNLCNNAKVNDKNELIGQATDIAMLNVALKIRGVDERDRYARISEIPFNSEAKRMSTVYPAFVEQEFSQSINAKNKNSNTNDQTITYVKGALESIIENCTTYYSHVGQIKPLTPSLKNEVLTHAEHLSNRGLRVVATSLGASEYDLSFIGFQVMKDPPRQGVENTIASLLHAGLRVVMITGDSEDTALAIASSVGIPSASGSFCCMTGKQLDIISDAELAQRINGISVFARSAPRHKVKIVKALQSNGDVVAMMGDGVNDAPALRLADIGISMGQSGTEVAKEASDLILVNDDLSTVLAAIDEGKSIFANIQNFLTFQLSTSVAALSLIAVSTAFGLPNPLNAMQILWINILMDGPPAQSLGVEPPDAANMSLPPRPRNAPILNKKVIRKILLSALIILSGTMFIYVNEMKDGVVTARDTTMTFTTFVLFDLFNALSCRSESRSIFELGLFSNTALNFAIGASLLGQLGVIYLPFLQSIFQTEALSLFDLLFLVMITSSVLIINECFKKRSIIISFFSLKKSAPYSKYNKPGNKFSITSSYSPDISDSQV</sequence>
<keyword evidence="3 12" id="KW-0109">Calcium transport</keyword>
<dbReference type="InterPro" id="IPR018303">
    <property type="entry name" value="ATPase_P-typ_P_site"/>
</dbReference>
<dbReference type="GO" id="GO:0016020">
    <property type="term" value="C:membrane"/>
    <property type="evidence" value="ECO:0007669"/>
    <property type="project" value="UniProtKB-SubCell"/>
</dbReference>
<comment type="catalytic activity">
    <reaction evidence="12">
        <text>Ca(2+)(in) + ATP + H2O = Ca(2+)(out) + ADP + phosphate + H(+)</text>
        <dbReference type="Rhea" id="RHEA:18105"/>
        <dbReference type="ChEBI" id="CHEBI:15377"/>
        <dbReference type="ChEBI" id="CHEBI:15378"/>
        <dbReference type="ChEBI" id="CHEBI:29108"/>
        <dbReference type="ChEBI" id="CHEBI:30616"/>
        <dbReference type="ChEBI" id="CHEBI:43474"/>
        <dbReference type="ChEBI" id="CHEBI:456216"/>
        <dbReference type="EC" id="7.2.2.10"/>
    </reaction>
</comment>
<gene>
    <name evidence="14" type="ORF">AYI69_g5799</name>
</gene>
<evidence type="ECO:0000256" key="11">
    <source>
        <dbReference type="ARBA" id="ARBA00023136"/>
    </source>
</evidence>
<evidence type="ECO:0000256" key="5">
    <source>
        <dbReference type="ARBA" id="ARBA00022741"/>
    </source>
</evidence>
<keyword evidence="2 12" id="KW-0813">Transport</keyword>
<dbReference type="EMBL" id="LSSM01002514">
    <property type="protein sequence ID" value="OMJ21450.1"/>
    <property type="molecule type" value="Genomic_DNA"/>
</dbReference>
<comment type="similarity">
    <text evidence="12">Belongs to the cation transport ATPase (P-type) (TC 3.A.3) family.</text>
</comment>
<feature type="transmembrane region" description="Helical" evidence="12">
    <location>
        <begin position="264"/>
        <end position="286"/>
    </location>
</feature>
<dbReference type="EC" id="7.2.2.10" evidence="12"/>
<feature type="transmembrane region" description="Helical" evidence="12">
    <location>
        <begin position="292"/>
        <end position="318"/>
    </location>
</feature>
<evidence type="ECO:0000256" key="2">
    <source>
        <dbReference type="ARBA" id="ARBA00022448"/>
    </source>
</evidence>
<evidence type="ECO:0000256" key="6">
    <source>
        <dbReference type="ARBA" id="ARBA00022837"/>
    </source>
</evidence>
<dbReference type="SUPFAM" id="SSF56784">
    <property type="entry name" value="HAD-like"/>
    <property type="match status" value="1"/>
</dbReference>
<accession>A0A1R1Y3N5</accession>
<dbReference type="SFLD" id="SFLDF00027">
    <property type="entry name" value="p-type_atpase"/>
    <property type="match status" value="1"/>
</dbReference>
<dbReference type="InterPro" id="IPR004014">
    <property type="entry name" value="ATPase_P-typ_cation-transptr_N"/>
</dbReference>
<dbReference type="NCBIfam" id="TIGR01494">
    <property type="entry name" value="ATPase_P-type"/>
    <property type="match status" value="2"/>
</dbReference>
<dbReference type="InterPro" id="IPR008250">
    <property type="entry name" value="ATPase_P-typ_transduc_dom_A_sf"/>
</dbReference>
<dbReference type="GO" id="GO:0012505">
    <property type="term" value="C:endomembrane system"/>
    <property type="evidence" value="ECO:0007669"/>
    <property type="project" value="UniProtKB-SubCell"/>
</dbReference>
<comment type="caution">
    <text evidence="12">Lacks conserved residue(s) required for the propagation of feature annotation.</text>
</comment>
<dbReference type="PANTHER" id="PTHR42861">
    <property type="entry name" value="CALCIUM-TRANSPORTING ATPASE"/>
    <property type="match status" value="1"/>
</dbReference>
<keyword evidence="10 12" id="KW-0406">Ion transport</keyword>
<dbReference type="Gene3D" id="2.70.150.10">
    <property type="entry name" value="Calcium-transporting ATPase, cytoplasmic transduction domain A"/>
    <property type="match status" value="1"/>
</dbReference>
<evidence type="ECO:0000256" key="3">
    <source>
        <dbReference type="ARBA" id="ARBA00022568"/>
    </source>
</evidence>
<organism evidence="14 15">
    <name type="scientific">Smittium culicis</name>
    <dbReference type="NCBI Taxonomy" id="133412"/>
    <lineage>
        <taxon>Eukaryota</taxon>
        <taxon>Fungi</taxon>
        <taxon>Fungi incertae sedis</taxon>
        <taxon>Zoopagomycota</taxon>
        <taxon>Kickxellomycotina</taxon>
        <taxon>Harpellomycetes</taxon>
        <taxon>Harpellales</taxon>
        <taxon>Legeriomycetaceae</taxon>
        <taxon>Smittium</taxon>
    </lineage>
</organism>
<dbReference type="GO" id="GO:0005388">
    <property type="term" value="F:P-type calcium transporter activity"/>
    <property type="evidence" value="ECO:0007669"/>
    <property type="project" value="UniProtKB-EC"/>
</dbReference>
<dbReference type="Pfam" id="PF08282">
    <property type="entry name" value="Hydrolase_3"/>
    <property type="match status" value="1"/>
</dbReference>
<evidence type="ECO:0000256" key="10">
    <source>
        <dbReference type="ARBA" id="ARBA00023065"/>
    </source>
</evidence>
<dbReference type="Gene3D" id="3.40.1110.10">
    <property type="entry name" value="Calcium-transporting ATPase, cytoplasmic domain N"/>
    <property type="match status" value="1"/>
</dbReference>
<dbReference type="NCBIfam" id="TIGR01522">
    <property type="entry name" value="ATPase-IIA2_Ca"/>
    <property type="match status" value="1"/>
</dbReference>
<dbReference type="GO" id="GO:0016887">
    <property type="term" value="F:ATP hydrolysis activity"/>
    <property type="evidence" value="ECO:0007669"/>
    <property type="project" value="InterPro"/>
</dbReference>
<evidence type="ECO:0000256" key="9">
    <source>
        <dbReference type="ARBA" id="ARBA00022989"/>
    </source>
</evidence>